<dbReference type="EMBL" id="KN832988">
    <property type="protein sequence ID" value="KIM84108.1"/>
    <property type="molecule type" value="Genomic_DNA"/>
</dbReference>
<proteinExistence type="predicted"/>
<evidence type="ECO:0000313" key="3">
    <source>
        <dbReference type="Proteomes" id="UP000054166"/>
    </source>
</evidence>
<protein>
    <submittedName>
        <fullName evidence="2">Uncharacterized protein</fullName>
    </submittedName>
</protein>
<evidence type="ECO:0000313" key="2">
    <source>
        <dbReference type="EMBL" id="KIM84108.1"/>
    </source>
</evidence>
<feature type="region of interest" description="Disordered" evidence="1">
    <location>
        <begin position="207"/>
        <end position="257"/>
    </location>
</feature>
<sequence length="299" mass="34074">MIPRFSNPHILETSTKLTSRADLQDDSGQDDQIDTANEDIPVLTKRLRELVQDDLGNVMFTTTEGNSRSKRRKLENILNDVEQETPILFRLVSSSLVPHELYLAPKPPPPVRSIEPEYEDNLAQAEQRAQRAHSVAVDYEWVSNKAYLSTWQFPQNNDRRKILYGKISSRLSEQLPALFVVERPQFPRNTRPPLPPASHLSAVMAPTSATSSDHPIIPIEFPGDSTNADRVRSRRQRRRQKSVAKERPQPTFWRPDPAVRGKSLGYAFGYPGNWTAYKSGSRGYERDTMRKGVHVDAVY</sequence>
<gene>
    <name evidence="2" type="ORF">PILCRDRAFT_818410</name>
</gene>
<reference evidence="3" key="2">
    <citation type="submission" date="2015-01" db="EMBL/GenBank/DDBJ databases">
        <title>Evolutionary Origins and Diversification of the Mycorrhizal Mutualists.</title>
        <authorList>
            <consortium name="DOE Joint Genome Institute"/>
            <consortium name="Mycorrhizal Genomics Consortium"/>
            <person name="Kohler A."/>
            <person name="Kuo A."/>
            <person name="Nagy L.G."/>
            <person name="Floudas D."/>
            <person name="Copeland A."/>
            <person name="Barry K.W."/>
            <person name="Cichocki N."/>
            <person name="Veneault-Fourrey C."/>
            <person name="LaButti K."/>
            <person name="Lindquist E.A."/>
            <person name="Lipzen A."/>
            <person name="Lundell T."/>
            <person name="Morin E."/>
            <person name="Murat C."/>
            <person name="Riley R."/>
            <person name="Ohm R."/>
            <person name="Sun H."/>
            <person name="Tunlid A."/>
            <person name="Henrissat B."/>
            <person name="Grigoriev I.V."/>
            <person name="Hibbett D.S."/>
            <person name="Martin F."/>
        </authorList>
    </citation>
    <scope>NUCLEOTIDE SEQUENCE [LARGE SCALE GENOMIC DNA]</scope>
    <source>
        <strain evidence="3">F 1598</strain>
    </source>
</reference>
<name>A0A0C3BCS7_PILCF</name>
<keyword evidence="3" id="KW-1185">Reference proteome</keyword>
<evidence type="ECO:0000256" key="1">
    <source>
        <dbReference type="SAM" id="MobiDB-lite"/>
    </source>
</evidence>
<dbReference type="AlphaFoldDB" id="A0A0C3BCS7"/>
<feature type="compositionally biased region" description="Basic residues" evidence="1">
    <location>
        <begin position="232"/>
        <end position="242"/>
    </location>
</feature>
<reference evidence="2 3" key="1">
    <citation type="submission" date="2014-04" db="EMBL/GenBank/DDBJ databases">
        <authorList>
            <consortium name="DOE Joint Genome Institute"/>
            <person name="Kuo A."/>
            <person name="Tarkka M."/>
            <person name="Buscot F."/>
            <person name="Kohler A."/>
            <person name="Nagy L.G."/>
            <person name="Floudas D."/>
            <person name="Copeland A."/>
            <person name="Barry K.W."/>
            <person name="Cichocki N."/>
            <person name="Veneault-Fourrey C."/>
            <person name="LaButti K."/>
            <person name="Lindquist E.A."/>
            <person name="Lipzen A."/>
            <person name="Lundell T."/>
            <person name="Morin E."/>
            <person name="Murat C."/>
            <person name="Sun H."/>
            <person name="Tunlid A."/>
            <person name="Henrissat B."/>
            <person name="Grigoriev I.V."/>
            <person name="Hibbett D.S."/>
            <person name="Martin F."/>
            <person name="Nordberg H.P."/>
            <person name="Cantor M.N."/>
            <person name="Hua S.X."/>
        </authorList>
    </citation>
    <scope>NUCLEOTIDE SEQUENCE [LARGE SCALE GENOMIC DNA]</scope>
    <source>
        <strain evidence="2 3">F 1598</strain>
    </source>
</reference>
<dbReference type="HOGENOM" id="CLU_088642_0_0_1"/>
<dbReference type="OrthoDB" id="3063716at2759"/>
<organism evidence="2 3">
    <name type="scientific">Piloderma croceum (strain F 1598)</name>
    <dbReference type="NCBI Taxonomy" id="765440"/>
    <lineage>
        <taxon>Eukaryota</taxon>
        <taxon>Fungi</taxon>
        <taxon>Dikarya</taxon>
        <taxon>Basidiomycota</taxon>
        <taxon>Agaricomycotina</taxon>
        <taxon>Agaricomycetes</taxon>
        <taxon>Agaricomycetidae</taxon>
        <taxon>Atheliales</taxon>
        <taxon>Atheliaceae</taxon>
        <taxon>Piloderma</taxon>
    </lineage>
</organism>
<dbReference type="InParanoid" id="A0A0C3BCS7"/>
<accession>A0A0C3BCS7</accession>
<dbReference type="Proteomes" id="UP000054166">
    <property type="component" value="Unassembled WGS sequence"/>
</dbReference>